<dbReference type="Pfam" id="PF12849">
    <property type="entry name" value="PBP_like_2"/>
    <property type="match status" value="1"/>
</dbReference>
<keyword evidence="5" id="KW-1185">Reference proteome</keyword>
<dbReference type="PANTHER" id="PTHR30570:SF1">
    <property type="entry name" value="PHOSPHATE-BINDING PROTEIN PSTS"/>
    <property type="match status" value="1"/>
</dbReference>
<dbReference type="Gene3D" id="3.40.190.10">
    <property type="entry name" value="Periplasmic binding protein-like II"/>
    <property type="match status" value="2"/>
</dbReference>
<dbReference type="Proteomes" id="UP001526143">
    <property type="component" value="Unassembled WGS sequence"/>
</dbReference>
<accession>A0ABT3B4M6</accession>
<dbReference type="EMBL" id="JAOWRF010000297">
    <property type="protein sequence ID" value="MCV3215925.1"/>
    <property type="molecule type" value="Genomic_DNA"/>
</dbReference>
<evidence type="ECO:0000313" key="4">
    <source>
        <dbReference type="EMBL" id="MCV3215925.1"/>
    </source>
</evidence>
<proteinExistence type="predicted"/>
<keyword evidence="2" id="KW-0812">Transmembrane</keyword>
<keyword evidence="2" id="KW-0472">Membrane</keyword>
<name>A0ABT3B4M6_9CYAN</name>
<keyword evidence="1" id="KW-0732">Signal</keyword>
<evidence type="ECO:0000259" key="3">
    <source>
        <dbReference type="Pfam" id="PF12849"/>
    </source>
</evidence>
<dbReference type="InterPro" id="IPR024370">
    <property type="entry name" value="PBP_domain"/>
</dbReference>
<dbReference type="RefSeq" id="WP_263747568.1">
    <property type="nucleotide sequence ID" value="NZ_JAOWRF010000297.1"/>
</dbReference>
<comment type="caution">
    <text evidence="4">The sequence shown here is derived from an EMBL/GenBank/DDBJ whole genome shotgun (WGS) entry which is preliminary data.</text>
</comment>
<organism evidence="4 5">
    <name type="scientific">Plectonema radiosum NIES-515</name>
    <dbReference type="NCBI Taxonomy" id="2986073"/>
    <lineage>
        <taxon>Bacteria</taxon>
        <taxon>Bacillati</taxon>
        <taxon>Cyanobacteriota</taxon>
        <taxon>Cyanophyceae</taxon>
        <taxon>Oscillatoriophycideae</taxon>
        <taxon>Oscillatoriales</taxon>
        <taxon>Microcoleaceae</taxon>
        <taxon>Plectonema</taxon>
    </lineage>
</organism>
<reference evidence="4 5" key="1">
    <citation type="submission" date="2022-10" db="EMBL/GenBank/DDBJ databases">
        <title>Identification of biosynthetic pathway for the production of the potent trypsin inhibitor radiosumin.</title>
        <authorList>
            <person name="Fewer D.P."/>
            <person name="Delbaje E."/>
            <person name="Ouyang X."/>
            <person name="Agostino P.D."/>
            <person name="Wahlsten M."/>
            <person name="Jokela J."/>
            <person name="Permi P."/>
            <person name="Haapaniemi E."/>
            <person name="Koistinen H."/>
        </authorList>
    </citation>
    <scope>NUCLEOTIDE SEQUENCE [LARGE SCALE GENOMIC DNA]</scope>
    <source>
        <strain evidence="4 5">NIES-515</strain>
    </source>
</reference>
<gene>
    <name evidence="4" type="ORF">OGM63_20855</name>
</gene>
<sequence length="355" mass="38934">MKNPSKKSLPLSKDAQQMIRGLIFGELLTIVIIGGLWLWLRPRLWVNNGTFSLSGQGANTTSISATSTFQTVTDVPIGVFKYGGSTAWAPIRQLVDSYIQNTRLELQLQYVDPPNGSPGSGAGIKMLLDGKLDFAESSRPLTAEEYAIAKQRGFTLEQREVATDGVAVVVNQALNLPGLTVEQLQQIYLGQITNWKQVKGPDLPIIPLSQQPENADTVLFSDKPELKQALGSNVQYVYSTTEALRRVSKTPGAVYYGSARGVVPQCSVKALPLGRVSTELISPYREPLIPSNQCPQKRNQVNTEVFKNGSYPIRSKLFVIIKQNKGREEKVGEAYTRLLLTDEGKKAIAQAGFIP</sequence>
<keyword evidence="2" id="KW-1133">Transmembrane helix</keyword>
<protein>
    <submittedName>
        <fullName evidence="4">Substrate-binding domain-containing protein</fullName>
    </submittedName>
</protein>
<feature type="domain" description="PBP" evidence="3">
    <location>
        <begin position="83"/>
        <end position="342"/>
    </location>
</feature>
<dbReference type="PANTHER" id="PTHR30570">
    <property type="entry name" value="PERIPLASMIC PHOSPHATE BINDING COMPONENT OF PHOSPHATE ABC TRANSPORTER"/>
    <property type="match status" value="1"/>
</dbReference>
<evidence type="ECO:0000313" key="5">
    <source>
        <dbReference type="Proteomes" id="UP001526143"/>
    </source>
</evidence>
<feature type="transmembrane region" description="Helical" evidence="2">
    <location>
        <begin position="21"/>
        <end position="40"/>
    </location>
</feature>
<evidence type="ECO:0000256" key="1">
    <source>
        <dbReference type="ARBA" id="ARBA00022729"/>
    </source>
</evidence>
<dbReference type="SUPFAM" id="SSF53850">
    <property type="entry name" value="Periplasmic binding protein-like II"/>
    <property type="match status" value="1"/>
</dbReference>
<dbReference type="InterPro" id="IPR050811">
    <property type="entry name" value="Phosphate_ABC_transporter"/>
</dbReference>
<evidence type="ECO:0000256" key="2">
    <source>
        <dbReference type="SAM" id="Phobius"/>
    </source>
</evidence>